<feature type="region of interest" description="Disordered" evidence="10">
    <location>
        <begin position="87"/>
        <end position="138"/>
    </location>
</feature>
<dbReference type="GO" id="GO:0004418">
    <property type="term" value="F:hydroxymethylbilane synthase activity"/>
    <property type="evidence" value="ECO:0007669"/>
    <property type="project" value="UniProtKB-EC"/>
</dbReference>
<dbReference type="EMBL" id="JAPDMQ010000685">
    <property type="protein sequence ID" value="KAK0521317.1"/>
    <property type="molecule type" value="Genomic_DNA"/>
</dbReference>
<dbReference type="InterPro" id="IPR022417">
    <property type="entry name" value="Porphobilin_deaminase_N"/>
</dbReference>
<proteinExistence type="inferred from homology"/>
<evidence type="ECO:0000259" key="11">
    <source>
        <dbReference type="Pfam" id="PF01379"/>
    </source>
</evidence>
<comment type="similarity">
    <text evidence="3">Belongs to the HMBS family.</text>
</comment>
<evidence type="ECO:0000256" key="3">
    <source>
        <dbReference type="ARBA" id="ARBA00005638"/>
    </source>
</evidence>
<keyword evidence="6" id="KW-0350">Heme biosynthesis</keyword>
<feature type="compositionally biased region" description="Polar residues" evidence="10">
    <location>
        <begin position="87"/>
        <end position="100"/>
    </location>
</feature>
<feature type="compositionally biased region" description="Basic and acidic residues" evidence="10">
    <location>
        <begin position="750"/>
        <end position="765"/>
    </location>
</feature>
<dbReference type="SUPFAM" id="SSF54782">
    <property type="entry name" value="Porphobilinogen deaminase (hydroxymethylbilane synthase), C-terminal domain"/>
    <property type="match status" value="1"/>
</dbReference>
<comment type="cofactor">
    <cofactor evidence="1">
        <name>dipyrromethane</name>
        <dbReference type="ChEBI" id="CHEBI:60342"/>
    </cofactor>
</comment>
<feature type="region of interest" description="Disordered" evidence="10">
    <location>
        <begin position="1"/>
        <end position="40"/>
    </location>
</feature>
<dbReference type="Pfam" id="PF03900">
    <property type="entry name" value="Porphobil_deamC"/>
    <property type="match status" value="1"/>
</dbReference>
<comment type="pathway">
    <text evidence="2">Porphyrin-containing compound metabolism; protoporphyrin-IX biosynthesis; coproporphyrinogen-III from 5-aminolevulinate: step 2/4.</text>
</comment>
<keyword evidence="7" id="KW-0627">Porphyrin biosynthesis</keyword>
<keyword evidence="5 13" id="KW-0808">Transferase</keyword>
<dbReference type="NCBIfam" id="TIGR00212">
    <property type="entry name" value="hemC"/>
    <property type="match status" value="1"/>
</dbReference>
<feature type="region of interest" description="Disordered" evidence="10">
    <location>
        <begin position="501"/>
        <end position="530"/>
    </location>
</feature>
<organism evidence="13 14">
    <name type="scientific">Tilletia horrida</name>
    <dbReference type="NCBI Taxonomy" id="155126"/>
    <lineage>
        <taxon>Eukaryota</taxon>
        <taxon>Fungi</taxon>
        <taxon>Dikarya</taxon>
        <taxon>Basidiomycota</taxon>
        <taxon>Ustilaginomycotina</taxon>
        <taxon>Exobasidiomycetes</taxon>
        <taxon>Tilletiales</taxon>
        <taxon>Tilletiaceae</taxon>
        <taxon>Tilletia</taxon>
    </lineage>
</organism>
<evidence type="ECO:0000313" key="14">
    <source>
        <dbReference type="Proteomes" id="UP001176521"/>
    </source>
</evidence>
<evidence type="ECO:0000256" key="2">
    <source>
        <dbReference type="ARBA" id="ARBA00004735"/>
    </source>
</evidence>
<dbReference type="SUPFAM" id="SSF53850">
    <property type="entry name" value="Periplasmic binding protein-like II"/>
    <property type="match status" value="1"/>
</dbReference>
<keyword evidence="14" id="KW-1185">Reference proteome</keyword>
<accession>A0AAN6G534</accession>
<evidence type="ECO:0000259" key="12">
    <source>
        <dbReference type="Pfam" id="PF03900"/>
    </source>
</evidence>
<feature type="compositionally biased region" description="Low complexity" evidence="10">
    <location>
        <begin position="719"/>
        <end position="732"/>
    </location>
</feature>
<dbReference type="InterPro" id="IPR000860">
    <property type="entry name" value="HemC"/>
</dbReference>
<name>A0AAN6G534_9BASI</name>
<dbReference type="AlphaFoldDB" id="A0AAN6G534"/>
<evidence type="ECO:0000256" key="6">
    <source>
        <dbReference type="ARBA" id="ARBA00023133"/>
    </source>
</evidence>
<dbReference type="Gene3D" id="3.30.160.40">
    <property type="entry name" value="Porphobilinogen deaminase, C-terminal domain"/>
    <property type="match status" value="2"/>
</dbReference>
<dbReference type="PANTHER" id="PTHR11557">
    <property type="entry name" value="PORPHOBILINOGEN DEAMINASE"/>
    <property type="match status" value="1"/>
</dbReference>
<feature type="domain" description="Porphobilinogen deaminase C-terminal" evidence="12">
    <location>
        <begin position="442"/>
        <end position="469"/>
    </location>
</feature>
<dbReference type="Proteomes" id="UP001176521">
    <property type="component" value="Unassembled WGS sequence"/>
</dbReference>
<gene>
    <name evidence="13" type="primary">HEM3</name>
    <name evidence="13" type="ORF">OC842_006819</name>
</gene>
<dbReference type="GO" id="GO:0005737">
    <property type="term" value="C:cytoplasm"/>
    <property type="evidence" value="ECO:0007669"/>
    <property type="project" value="TreeGrafter"/>
</dbReference>
<dbReference type="InterPro" id="IPR022418">
    <property type="entry name" value="Porphobilinogen_deaminase_C"/>
</dbReference>
<dbReference type="PROSITE" id="PS00533">
    <property type="entry name" value="PORPHOBILINOGEN_DEAM"/>
    <property type="match status" value="1"/>
</dbReference>
<evidence type="ECO:0000256" key="5">
    <source>
        <dbReference type="ARBA" id="ARBA00022679"/>
    </source>
</evidence>
<feature type="region of interest" description="Disordered" evidence="10">
    <location>
        <begin position="719"/>
        <end position="775"/>
    </location>
</feature>
<reference evidence="13" key="1">
    <citation type="journal article" date="2023" name="PhytoFront">
        <title>Draft Genome Resources of Seven Strains of Tilletia horrida, Causal Agent of Kernel Smut of Rice.</title>
        <authorList>
            <person name="Khanal S."/>
            <person name="Antony Babu S."/>
            <person name="Zhou X.G."/>
        </authorList>
    </citation>
    <scope>NUCLEOTIDE SEQUENCE</scope>
    <source>
        <strain evidence="13">TX3</strain>
    </source>
</reference>
<dbReference type="PRINTS" id="PR00151">
    <property type="entry name" value="PORPHBDMNASE"/>
</dbReference>
<dbReference type="Gene3D" id="3.40.190.10">
    <property type="entry name" value="Periplasmic binding protein-like II"/>
    <property type="match status" value="2"/>
</dbReference>
<dbReference type="InterPro" id="IPR036803">
    <property type="entry name" value="Porphobilinogen_deaminase_C_sf"/>
</dbReference>
<comment type="caution">
    <text evidence="13">The sequence shown here is derived from an EMBL/GenBank/DDBJ whole genome shotgun (WGS) entry which is preliminary data.</text>
</comment>
<sequence>MSAAFESSSRGTAQSQLPLPPSSTAAGMTEDAQRIPPHFDPQEAVCPVAHAVDQPLPPGHPPVQRLASNLKLPGGARCVFYRSPEDYTNTPPLSRSSSTALFLGSSTPQTPTTPQHSQQQHQKAGSGAFDSPSSSTVLQAQANINPLPEGAGLTLDPSHSLVLASRNSQLALVQCSHISTMLDAHYGANSPAFLTEAESAHLPPDLVPLPRHAKAVCKRVGTLGIEKPCYFPITSMSTAGDHNQRSPLYVIGGEGRAIWTKELEVALQEGAIDAIVHCLKDIPTTLPQGLELAAICEREDPRDALVVKKGLPFTTLDELPPGSVIGTSSVRRVAQLRRRYPQLVFSDVRGNINTRLNKLDSSTGPYTALVLAAAGLIRLNLSHRITAFLTSPVLYYSVGQGSLAIEVRSPPAHDADPRTNRDARIKAMIASIGCWRSTFRGEAERALLRELEGGCSVPVGVETRFEDHEQIEGGRKELLGVPVVLKSAETGEEKAIEGHFRPVRHDGDDGPQSNGVTAALTNGASAGSGAKPALERLATEQSGLGIGGHTPIPAIESTETEAERKVRLDALDAAIAAAANPTADENPPYVSPVAAEDRSVCPSALPAGSKEAVPRLHLQAIVVSLDGSRSVSHADSAVCTTVEEARALGQRVARSLIEGNVSGGDGAAAAEILEEVERHRKWAEMADEARRKARLEGKSEAEAMAIAAASVRARAAAHAKSSASSSSSASAATKGGAELREDPIPEEAEAAERREEEGGDEREHGGATVVPGLGPYALEEIEKRRKLEETLSRAKKAGVAIVNGVGSQVPGSGSAGVQVEVDRRFVPRDDGQPKAWEV</sequence>
<feature type="compositionally biased region" description="Polar residues" evidence="10">
    <location>
        <begin position="511"/>
        <end position="525"/>
    </location>
</feature>
<evidence type="ECO:0000256" key="1">
    <source>
        <dbReference type="ARBA" id="ARBA00001916"/>
    </source>
</evidence>
<feature type="compositionally biased region" description="Polar residues" evidence="10">
    <location>
        <begin position="1"/>
        <end position="26"/>
    </location>
</feature>
<dbReference type="EC" id="2.5.1.61" evidence="4"/>
<evidence type="ECO:0000256" key="7">
    <source>
        <dbReference type="ARBA" id="ARBA00023244"/>
    </source>
</evidence>
<dbReference type="Pfam" id="PF01379">
    <property type="entry name" value="Porphobil_deam"/>
    <property type="match status" value="1"/>
</dbReference>
<dbReference type="PANTHER" id="PTHR11557:SF0">
    <property type="entry name" value="PORPHOBILINOGEN DEAMINASE"/>
    <property type="match status" value="1"/>
</dbReference>
<evidence type="ECO:0000256" key="9">
    <source>
        <dbReference type="ARBA" id="ARBA00033064"/>
    </source>
</evidence>
<evidence type="ECO:0000256" key="8">
    <source>
        <dbReference type="ARBA" id="ARBA00030685"/>
    </source>
</evidence>
<dbReference type="InterPro" id="IPR022419">
    <property type="entry name" value="Porphobilin_deaminase_cofac_BS"/>
</dbReference>
<feature type="domain" description="Porphobilinogen deaminase N-terminal" evidence="11">
    <location>
        <begin position="230"/>
        <end position="409"/>
    </location>
</feature>
<evidence type="ECO:0000256" key="10">
    <source>
        <dbReference type="SAM" id="MobiDB-lite"/>
    </source>
</evidence>
<evidence type="ECO:0000256" key="4">
    <source>
        <dbReference type="ARBA" id="ARBA00012655"/>
    </source>
</evidence>
<feature type="compositionally biased region" description="Low complexity" evidence="10">
    <location>
        <begin position="105"/>
        <end position="122"/>
    </location>
</feature>
<dbReference type="FunFam" id="3.40.190.10:FF:000005">
    <property type="entry name" value="Porphobilinogen deaminase"/>
    <property type="match status" value="1"/>
</dbReference>
<dbReference type="GO" id="GO:0006783">
    <property type="term" value="P:heme biosynthetic process"/>
    <property type="evidence" value="ECO:0007669"/>
    <property type="project" value="UniProtKB-KW"/>
</dbReference>
<protein>
    <recommendedName>
        <fullName evidence="4">hydroxymethylbilane synthase</fullName>
        <ecNumber evidence="4">2.5.1.61</ecNumber>
    </recommendedName>
    <alternativeName>
        <fullName evidence="9">Hydroxymethylbilane synthase</fullName>
    </alternativeName>
    <alternativeName>
        <fullName evidence="8">Pre-uroporphyrinogen synthase</fullName>
    </alternativeName>
</protein>
<evidence type="ECO:0000313" key="13">
    <source>
        <dbReference type="EMBL" id="KAK0521317.1"/>
    </source>
</evidence>